<proteinExistence type="predicted"/>
<keyword evidence="1" id="KW-0812">Transmembrane</keyword>
<comment type="caution">
    <text evidence="2">The sequence shown here is derived from an EMBL/GenBank/DDBJ whole genome shotgun (WGS) entry which is preliminary data.</text>
</comment>
<accession>A0ABD1EP39</accession>
<reference evidence="2 3" key="1">
    <citation type="submission" date="2024-05" db="EMBL/GenBank/DDBJ databases">
        <title>Genetic variation in Jamaican populations of the coffee berry borer (Hypothenemus hampei).</title>
        <authorList>
            <person name="Errbii M."/>
            <person name="Myrie A."/>
        </authorList>
    </citation>
    <scope>NUCLEOTIDE SEQUENCE [LARGE SCALE GENOMIC DNA]</scope>
    <source>
        <strain evidence="2">JA-Hopewell-2020-01-JO</strain>
        <tissue evidence="2">Whole body</tissue>
    </source>
</reference>
<protein>
    <submittedName>
        <fullName evidence="2">Uncharacterized protein</fullName>
    </submittedName>
</protein>
<evidence type="ECO:0000313" key="2">
    <source>
        <dbReference type="EMBL" id="KAL1498241.1"/>
    </source>
</evidence>
<dbReference type="Proteomes" id="UP001566132">
    <property type="component" value="Unassembled WGS sequence"/>
</dbReference>
<name>A0ABD1EP39_HYPHA</name>
<evidence type="ECO:0000313" key="3">
    <source>
        <dbReference type="Proteomes" id="UP001566132"/>
    </source>
</evidence>
<keyword evidence="1" id="KW-1133">Transmembrane helix</keyword>
<organism evidence="2 3">
    <name type="scientific">Hypothenemus hampei</name>
    <name type="common">Coffee berry borer</name>
    <dbReference type="NCBI Taxonomy" id="57062"/>
    <lineage>
        <taxon>Eukaryota</taxon>
        <taxon>Metazoa</taxon>
        <taxon>Ecdysozoa</taxon>
        <taxon>Arthropoda</taxon>
        <taxon>Hexapoda</taxon>
        <taxon>Insecta</taxon>
        <taxon>Pterygota</taxon>
        <taxon>Neoptera</taxon>
        <taxon>Endopterygota</taxon>
        <taxon>Coleoptera</taxon>
        <taxon>Polyphaga</taxon>
        <taxon>Cucujiformia</taxon>
        <taxon>Curculionidae</taxon>
        <taxon>Scolytinae</taxon>
        <taxon>Hypothenemus</taxon>
    </lineage>
</organism>
<feature type="transmembrane region" description="Helical" evidence="1">
    <location>
        <begin position="33"/>
        <end position="57"/>
    </location>
</feature>
<dbReference type="EMBL" id="JBDJPC010000006">
    <property type="protein sequence ID" value="KAL1498241.1"/>
    <property type="molecule type" value="Genomic_DNA"/>
</dbReference>
<keyword evidence="3" id="KW-1185">Reference proteome</keyword>
<sequence>MDISLNDSESKKFSQTSTNLSLTELIEDESNQVVTVVVFVITVVVIIILIFVLAVFIDCRQQKIQDSKARSIRKRVQRKIQKTVNQLPTIREANRQDDQKTFVNHMEVEPSSSHAYVV</sequence>
<evidence type="ECO:0000256" key="1">
    <source>
        <dbReference type="SAM" id="Phobius"/>
    </source>
</evidence>
<gene>
    <name evidence="2" type="ORF">ABEB36_009072</name>
</gene>
<dbReference type="AlphaFoldDB" id="A0ABD1EP39"/>
<keyword evidence="1" id="KW-0472">Membrane</keyword>